<gene>
    <name evidence="2" type="ORF">Daus18300_008431</name>
</gene>
<evidence type="ECO:0000313" key="2">
    <source>
        <dbReference type="EMBL" id="KAL1862633.1"/>
    </source>
</evidence>
<dbReference type="EMBL" id="JAWRVE010000079">
    <property type="protein sequence ID" value="KAL1862633.1"/>
    <property type="molecule type" value="Genomic_DNA"/>
</dbReference>
<organism evidence="2 3">
    <name type="scientific">Diaporthe australafricana</name>
    <dbReference type="NCBI Taxonomy" id="127596"/>
    <lineage>
        <taxon>Eukaryota</taxon>
        <taxon>Fungi</taxon>
        <taxon>Dikarya</taxon>
        <taxon>Ascomycota</taxon>
        <taxon>Pezizomycotina</taxon>
        <taxon>Sordariomycetes</taxon>
        <taxon>Sordariomycetidae</taxon>
        <taxon>Diaporthales</taxon>
        <taxon>Diaporthaceae</taxon>
        <taxon>Diaporthe</taxon>
    </lineage>
</organism>
<evidence type="ECO:0000313" key="3">
    <source>
        <dbReference type="Proteomes" id="UP001583177"/>
    </source>
</evidence>
<protein>
    <submittedName>
        <fullName evidence="2">Uncharacterized protein</fullName>
    </submittedName>
</protein>
<keyword evidence="3" id="KW-1185">Reference proteome</keyword>
<dbReference type="Proteomes" id="UP001583177">
    <property type="component" value="Unassembled WGS sequence"/>
</dbReference>
<keyword evidence="1" id="KW-0732">Signal</keyword>
<accession>A0ABR3WIK4</accession>
<feature type="signal peptide" evidence="1">
    <location>
        <begin position="1"/>
        <end position="19"/>
    </location>
</feature>
<proteinExistence type="predicted"/>
<evidence type="ECO:0000256" key="1">
    <source>
        <dbReference type="SAM" id="SignalP"/>
    </source>
</evidence>
<comment type="caution">
    <text evidence="2">The sequence shown here is derived from an EMBL/GenBank/DDBJ whole genome shotgun (WGS) entry which is preliminary data.</text>
</comment>
<feature type="chain" id="PRO_5047444176" evidence="1">
    <location>
        <begin position="20"/>
        <end position="231"/>
    </location>
</feature>
<reference evidence="2 3" key="1">
    <citation type="journal article" date="2024" name="IMA Fungus">
        <title>IMA Genome - F19 : A genome assembly and annotation guide to empower mycologists, including annotated draft genome sequences of Ceratocystis pirilliformis, Diaporthe australafricana, Fusarium ophioides, Paecilomyces lecythidis, and Sporothrix stenoceras.</title>
        <authorList>
            <person name="Aylward J."/>
            <person name="Wilson A.M."/>
            <person name="Visagie C.M."/>
            <person name="Spraker J."/>
            <person name="Barnes I."/>
            <person name="Buitendag C."/>
            <person name="Ceriani C."/>
            <person name="Del Mar Angel L."/>
            <person name="du Plessis D."/>
            <person name="Fuchs T."/>
            <person name="Gasser K."/>
            <person name="Kramer D."/>
            <person name="Li W."/>
            <person name="Munsamy K."/>
            <person name="Piso A."/>
            <person name="Price J.L."/>
            <person name="Sonnekus B."/>
            <person name="Thomas C."/>
            <person name="van der Nest A."/>
            <person name="van Dijk A."/>
            <person name="van Heerden A."/>
            <person name="van Vuuren N."/>
            <person name="Yilmaz N."/>
            <person name="Duong T.A."/>
            <person name="van der Merwe N.A."/>
            <person name="Wingfield M.J."/>
            <person name="Wingfield B.D."/>
        </authorList>
    </citation>
    <scope>NUCLEOTIDE SEQUENCE [LARGE SCALE GENOMIC DNA]</scope>
    <source>
        <strain evidence="2 3">CMW 18300</strain>
    </source>
</reference>
<name>A0ABR3WIK4_9PEZI</name>
<sequence length="231" mass="24659">MRLFNVFSVVAALASFVAAIPAGNFENGIEHSVIKRVAGASSILSPAELAKSKKVCKTIKKRAEDELSEVLFKRTGSGTDSELDSDGEKIVEDSKKLTTLYMKGVGTVPKTKALSVAGVNGCTAVFFFNAAETSRTGGHCTGGDEAKIAIKAARAARTAGNTGKAVIRAPDETTVSSVKQAILTVFTPTSWDTKTYPFEKSSQPDNDCFAFTYKEKSNSLEESWQRLEASV</sequence>